<accession>A0A395JR09</accession>
<comment type="caution">
    <text evidence="2">The sequence shown here is derived from an EMBL/GenBank/DDBJ whole genome shotgun (WGS) entry which is preliminary data.</text>
</comment>
<keyword evidence="3" id="KW-1185">Reference proteome</keyword>
<feature type="transmembrane region" description="Helical" evidence="1">
    <location>
        <begin position="20"/>
        <end position="47"/>
    </location>
</feature>
<sequence>MVLNQRLEGEVVLRWCARFLLSQGVFINFSILLVSPPHCVFICFTILRDVRKPRGARCQVEFDIPPPQSQTKIKQLITCIYMG</sequence>
<reference evidence="2 3" key="1">
    <citation type="submission" date="2018-06" db="EMBL/GenBank/DDBJ databases">
        <title>Genomic Encyclopedia of Type Strains, Phase IV (KMG-IV): sequencing the most valuable type-strain genomes for metagenomic binning, comparative biology and taxonomic classification.</title>
        <authorList>
            <person name="Goeker M."/>
        </authorList>
    </citation>
    <scope>NUCLEOTIDE SEQUENCE [LARGE SCALE GENOMIC DNA]</scope>
    <source>
        <strain evidence="2 3">DSM 24032</strain>
    </source>
</reference>
<keyword evidence="1" id="KW-0472">Membrane</keyword>
<protein>
    <submittedName>
        <fullName evidence="2">Uncharacterized protein</fullName>
    </submittedName>
</protein>
<dbReference type="Proteomes" id="UP000253083">
    <property type="component" value="Unassembled WGS sequence"/>
</dbReference>
<keyword evidence="1" id="KW-0812">Transmembrane</keyword>
<keyword evidence="1" id="KW-1133">Transmembrane helix</keyword>
<name>A0A395JR09_9GAMM</name>
<dbReference type="AlphaFoldDB" id="A0A395JR09"/>
<dbReference type="EMBL" id="QNRT01000001">
    <property type="protein sequence ID" value="RBP52995.1"/>
    <property type="molecule type" value="Genomic_DNA"/>
</dbReference>
<proteinExistence type="predicted"/>
<evidence type="ECO:0000313" key="2">
    <source>
        <dbReference type="EMBL" id="RBP52995.1"/>
    </source>
</evidence>
<gene>
    <name evidence="2" type="ORF">DFR28_101379</name>
</gene>
<evidence type="ECO:0000256" key="1">
    <source>
        <dbReference type="SAM" id="Phobius"/>
    </source>
</evidence>
<dbReference type="InParanoid" id="A0A395JR09"/>
<organism evidence="2 3">
    <name type="scientific">Arenicella xantha</name>
    <dbReference type="NCBI Taxonomy" id="644221"/>
    <lineage>
        <taxon>Bacteria</taxon>
        <taxon>Pseudomonadati</taxon>
        <taxon>Pseudomonadota</taxon>
        <taxon>Gammaproteobacteria</taxon>
        <taxon>Arenicellales</taxon>
        <taxon>Arenicellaceae</taxon>
        <taxon>Arenicella</taxon>
    </lineage>
</organism>
<evidence type="ECO:0000313" key="3">
    <source>
        <dbReference type="Proteomes" id="UP000253083"/>
    </source>
</evidence>